<dbReference type="InterPro" id="IPR000244">
    <property type="entry name" value="Ribosomal_bL9"/>
</dbReference>
<comment type="caution">
    <text evidence="10">The sequence shown here is derived from an EMBL/GenBank/DDBJ whole genome shotgun (WGS) entry which is preliminary data.</text>
</comment>
<dbReference type="Pfam" id="PF03948">
    <property type="entry name" value="Ribosomal_L9_C"/>
    <property type="match status" value="1"/>
</dbReference>
<keyword evidence="2 7" id="KW-0699">rRNA-binding</keyword>
<keyword evidence="8" id="KW-0175">Coiled coil</keyword>
<dbReference type="InterPro" id="IPR036935">
    <property type="entry name" value="Ribosomal_bL9_N_sf"/>
</dbReference>
<dbReference type="GO" id="GO:0019843">
    <property type="term" value="F:rRNA binding"/>
    <property type="evidence" value="ECO:0007669"/>
    <property type="project" value="UniProtKB-UniRule"/>
</dbReference>
<dbReference type="Proteomes" id="UP000176787">
    <property type="component" value="Unassembled WGS sequence"/>
</dbReference>
<dbReference type="GO" id="GO:0006412">
    <property type="term" value="P:translation"/>
    <property type="evidence" value="ECO:0007669"/>
    <property type="project" value="UniProtKB-UniRule"/>
</dbReference>
<accession>A0A1G2F3C3</accession>
<evidence type="ECO:0000256" key="4">
    <source>
        <dbReference type="ARBA" id="ARBA00022980"/>
    </source>
</evidence>
<dbReference type="PANTHER" id="PTHR21368">
    <property type="entry name" value="50S RIBOSOMAL PROTEIN L9"/>
    <property type="match status" value="1"/>
</dbReference>
<evidence type="ECO:0000256" key="1">
    <source>
        <dbReference type="ARBA" id="ARBA00010605"/>
    </source>
</evidence>
<dbReference type="AlphaFoldDB" id="A0A1G2F3C3"/>
<dbReference type="InterPro" id="IPR036791">
    <property type="entry name" value="Ribosomal_bL9_C_sf"/>
</dbReference>
<comment type="similarity">
    <text evidence="1 7">Belongs to the bacterial ribosomal protein bL9 family.</text>
</comment>
<keyword evidence="3 7" id="KW-0694">RNA-binding</keyword>
<reference evidence="10 11" key="1">
    <citation type="journal article" date="2016" name="Nat. Commun.">
        <title>Thousands of microbial genomes shed light on interconnected biogeochemical processes in an aquifer system.</title>
        <authorList>
            <person name="Anantharaman K."/>
            <person name="Brown C.T."/>
            <person name="Hug L.A."/>
            <person name="Sharon I."/>
            <person name="Castelle C.J."/>
            <person name="Probst A.J."/>
            <person name="Thomas B.C."/>
            <person name="Singh A."/>
            <person name="Wilkins M.J."/>
            <person name="Karaoz U."/>
            <person name="Brodie E.L."/>
            <person name="Williams K.H."/>
            <person name="Hubbard S.S."/>
            <person name="Banfield J.F."/>
        </authorList>
    </citation>
    <scope>NUCLEOTIDE SEQUENCE [LARGE SCALE GENOMIC DNA]</scope>
</reference>
<dbReference type="InterPro" id="IPR009027">
    <property type="entry name" value="Ribosomal_bL9/RNase_H1_N"/>
</dbReference>
<organism evidence="10 11">
    <name type="scientific">Candidatus Niyogibacteria bacterium RIFCSPLOWO2_12_FULL_41_13</name>
    <dbReference type="NCBI Taxonomy" id="1801726"/>
    <lineage>
        <taxon>Bacteria</taxon>
        <taxon>Candidatus Niyogiibacteriota</taxon>
    </lineage>
</organism>
<keyword evidence="5 7" id="KW-0687">Ribonucleoprotein</keyword>
<dbReference type="GO" id="GO:0003735">
    <property type="term" value="F:structural constituent of ribosome"/>
    <property type="evidence" value="ECO:0007669"/>
    <property type="project" value="InterPro"/>
</dbReference>
<dbReference type="Pfam" id="PF01281">
    <property type="entry name" value="Ribosomal_L9_N"/>
    <property type="match status" value="1"/>
</dbReference>
<protein>
    <recommendedName>
        <fullName evidence="6 7">Large ribosomal subunit protein bL9</fullName>
    </recommendedName>
</protein>
<feature type="domain" description="Ribosomal protein L9" evidence="9">
    <location>
        <begin position="13"/>
        <end position="40"/>
    </location>
</feature>
<evidence type="ECO:0000256" key="5">
    <source>
        <dbReference type="ARBA" id="ARBA00023274"/>
    </source>
</evidence>
<gene>
    <name evidence="7" type="primary">rplI</name>
    <name evidence="10" type="ORF">A3H02_03185</name>
</gene>
<dbReference type="GO" id="GO:0005840">
    <property type="term" value="C:ribosome"/>
    <property type="evidence" value="ECO:0007669"/>
    <property type="project" value="UniProtKB-KW"/>
</dbReference>
<evidence type="ECO:0000256" key="7">
    <source>
        <dbReference type="HAMAP-Rule" id="MF_00503"/>
    </source>
</evidence>
<name>A0A1G2F3C3_9BACT</name>
<feature type="coiled-coil region" evidence="8">
    <location>
        <begin position="37"/>
        <end position="71"/>
    </location>
</feature>
<dbReference type="InterPro" id="IPR020069">
    <property type="entry name" value="Ribosomal_bL9_C"/>
</dbReference>
<evidence type="ECO:0000256" key="3">
    <source>
        <dbReference type="ARBA" id="ARBA00022884"/>
    </source>
</evidence>
<dbReference type="NCBIfam" id="TIGR00158">
    <property type="entry name" value="L9"/>
    <property type="match status" value="1"/>
</dbReference>
<evidence type="ECO:0000313" key="11">
    <source>
        <dbReference type="Proteomes" id="UP000176787"/>
    </source>
</evidence>
<evidence type="ECO:0000259" key="9">
    <source>
        <dbReference type="PROSITE" id="PS00651"/>
    </source>
</evidence>
<dbReference type="Gene3D" id="3.10.430.100">
    <property type="entry name" value="Ribosomal protein L9, C-terminal domain"/>
    <property type="match status" value="1"/>
</dbReference>
<evidence type="ECO:0000313" key="10">
    <source>
        <dbReference type="EMBL" id="OGZ32140.1"/>
    </source>
</evidence>
<dbReference type="EMBL" id="MHMS01000014">
    <property type="protein sequence ID" value="OGZ32140.1"/>
    <property type="molecule type" value="Genomic_DNA"/>
</dbReference>
<dbReference type="SUPFAM" id="SSF55653">
    <property type="entry name" value="Ribosomal protein L9 C-domain"/>
    <property type="match status" value="1"/>
</dbReference>
<comment type="function">
    <text evidence="7">Binds to the 23S rRNA.</text>
</comment>
<evidence type="ECO:0000256" key="2">
    <source>
        <dbReference type="ARBA" id="ARBA00022730"/>
    </source>
</evidence>
<dbReference type="InterPro" id="IPR020070">
    <property type="entry name" value="Ribosomal_bL9_N"/>
</dbReference>
<proteinExistence type="inferred from homology"/>
<dbReference type="InterPro" id="IPR020594">
    <property type="entry name" value="Ribosomal_bL9_bac/chp"/>
</dbReference>
<dbReference type="PROSITE" id="PS00651">
    <property type="entry name" value="RIBOSOMAL_L9"/>
    <property type="match status" value="1"/>
</dbReference>
<sequence length="147" mass="16979">MKIILLDNVINVGKRNDIKDVSDGYARNFLLTRNLAVLATLANLKNLEQKKKREETEKEKKKREIESIFEKIKDKIIAIKEKANEKGELFGSVGKEEIMEALKKEGIEEIKEEYIKLDKPIKSAGEHKIALEFDELKTIFVLKVHND</sequence>
<evidence type="ECO:0000256" key="6">
    <source>
        <dbReference type="ARBA" id="ARBA00035292"/>
    </source>
</evidence>
<dbReference type="SUPFAM" id="SSF55658">
    <property type="entry name" value="L9 N-domain-like"/>
    <property type="match status" value="1"/>
</dbReference>
<keyword evidence="4 7" id="KW-0689">Ribosomal protein</keyword>
<dbReference type="HAMAP" id="MF_00503">
    <property type="entry name" value="Ribosomal_bL9"/>
    <property type="match status" value="1"/>
</dbReference>
<evidence type="ECO:0000256" key="8">
    <source>
        <dbReference type="SAM" id="Coils"/>
    </source>
</evidence>
<dbReference type="GO" id="GO:1990904">
    <property type="term" value="C:ribonucleoprotein complex"/>
    <property type="evidence" value="ECO:0007669"/>
    <property type="project" value="UniProtKB-KW"/>
</dbReference>
<dbReference type="Gene3D" id="3.40.5.10">
    <property type="entry name" value="Ribosomal protein L9, N-terminal domain"/>
    <property type="match status" value="1"/>
</dbReference>
<dbReference type="STRING" id="1801726.A3H02_03185"/>